<dbReference type="GO" id="GO:0031021">
    <property type="term" value="C:interphase microtubule organizing center"/>
    <property type="evidence" value="ECO:0007669"/>
    <property type="project" value="TreeGrafter"/>
</dbReference>
<dbReference type="eggNOG" id="ENOG502S6UI">
    <property type="taxonomic scope" value="Eukaryota"/>
</dbReference>
<reference evidence="5" key="3">
    <citation type="submission" date="2025-09" db="UniProtKB">
        <authorList>
            <consortium name="Ensembl"/>
        </authorList>
    </citation>
    <scope>IDENTIFICATION</scope>
</reference>
<reference evidence="5" key="2">
    <citation type="submission" date="2025-08" db="UniProtKB">
        <authorList>
            <consortium name="Ensembl"/>
        </authorList>
    </citation>
    <scope>IDENTIFICATION</scope>
</reference>
<dbReference type="Ensembl" id="ENSCSAVT00000002191.1">
    <property type="protein sequence ID" value="ENSCSAVP00000002153.1"/>
    <property type="gene ID" value="ENSCSAVG00000001268.1"/>
</dbReference>
<dbReference type="PANTHER" id="PTHR28520">
    <property type="entry name" value="MITOTIC-SPINDLE ORGANIZING PROTEIN 1"/>
    <property type="match status" value="1"/>
</dbReference>
<accession>H2YA05</accession>
<organism evidence="5 6">
    <name type="scientific">Ciona savignyi</name>
    <name type="common">Pacific transparent sea squirt</name>
    <dbReference type="NCBI Taxonomy" id="51511"/>
    <lineage>
        <taxon>Eukaryota</taxon>
        <taxon>Metazoa</taxon>
        <taxon>Chordata</taxon>
        <taxon>Tunicata</taxon>
        <taxon>Ascidiacea</taxon>
        <taxon>Phlebobranchia</taxon>
        <taxon>Cionidae</taxon>
        <taxon>Ciona</taxon>
    </lineage>
</organism>
<evidence type="ECO:0000256" key="4">
    <source>
        <dbReference type="ARBA" id="ARBA00023212"/>
    </source>
</evidence>
<evidence type="ECO:0008006" key="7">
    <source>
        <dbReference type="Google" id="ProtNLM"/>
    </source>
</evidence>
<keyword evidence="4" id="KW-0206">Cytoskeleton</keyword>
<protein>
    <recommendedName>
        <fullName evidence="7">Mitotic-spindle organizing protein 1</fullName>
    </recommendedName>
</protein>
<evidence type="ECO:0000313" key="6">
    <source>
        <dbReference type="Proteomes" id="UP000007875"/>
    </source>
</evidence>
<evidence type="ECO:0000313" key="5">
    <source>
        <dbReference type="Ensembl" id="ENSCSAVP00000002153.1"/>
    </source>
</evidence>
<dbReference type="InterPro" id="IPR022214">
    <property type="entry name" value="MZT1"/>
</dbReference>
<dbReference type="GO" id="GO:0005813">
    <property type="term" value="C:centrosome"/>
    <property type="evidence" value="ECO:0007669"/>
    <property type="project" value="TreeGrafter"/>
</dbReference>
<name>H2YA05_CIOSA</name>
<dbReference type="PANTHER" id="PTHR28520:SF2">
    <property type="entry name" value="MITOTIC-SPINDLE ORGANIZING PROTEIN 1"/>
    <property type="match status" value="1"/>
</dbReference>
<dbReference type="GO" id="GO:0033566">
    <property type="term" value="P:gamma-tubulin complex localization"/>
    <property type="evidence" value="ECO:0007669"/>
    <property type="project" value="InterPro"/>
</dbReference>
<comment type="similarity">
    <text evidence="2">Belongs to the MOZART1 family.</text>
</comment>
<dbReference type="Proteomes" id="UP000007875">
    <property type="component" value="Unassembled WGS sequence"/>
</dbReference>
<dbReference type="STRING" id="51511.ENSCSAVP00000002153"/>
<evidence type="ECO:0000256" key="1">
    <source>
        <dbReference type="ARBA" id="ARBA00004267"/>
    </source>
</evidence>
<evidence type="ECO:0000256" key="3">
    <source>
        <dbReference type="ARBA" id="ARBA00022490"/>
    </source>
</evidence>
<keyword evidence="6" id="KW-1185">Reference proteome</keyword>
<dbReference type="HOGENOM" id="CLU_160285_0_1_1"/>
<dbReference type="GO" id="GO:0000931">
    <property type="term" value="C:gamma-tubulin ring complex"/>
    <property type="evidence" value="ECO:0007669"/>
    <property type="project" value="InterPro"/>
</dbReference>
<dbReference type="AlphaFoldDB" id="H2YA05"/>
<proteinExistence type="inferred from homology"/>
<dbReference type="GO" id="GO:0051415">
    <property type="term" value="P:microtubule nucleation by interphase microtubule organizing center"/>
    <property type="evidence" value="ECO:0007669"/>
    <property type="project" value="TreeGrafter"/>
</dbReference>
<evidence type="ECO:0000256" key="2">
    <source>
        <dbReference type="ARBA" id="ARBA00011015"/>
    </source>
</evidence>
<dbReference type="GO" id="GO:0005819">
    <property type="term" value="C:spindle"/>
    <property type="evidence" value="ECO:0007669"/>
    <property type="project" value="TreeGrafter"/>
</dbReference>
<sequence length="69" mass="7434">MESNRQMTEAMDALLEISGILNTGLDAETLAVCVQMCELGINPEAIATIIKEIRVQTSSLHKTDGNTAK</sequence>
<keyword evidence="3" id="KW-0963">Cytoplasm</keyword>
<comment type="subcellular location">
    <subcellularLocation>
        <location evidence="1">Cytoplasm</location>
        <location evidence="1">Cytoskeleton</location>
        <location evidence="1">Microtubule organizing center</location>
    </subcellularLocation>
</comment>
<dbReference type="InParanoid" id="H2YA05"/>
<dbReference type="OMA" id="STNERYV"/>
<reference evidence="6" key="1">
    <citation type="submission" date="2003-08" db="EMBL/GenBank/DDBJ databases">
        <authorList>
            <person name="Birren B."/>
            <person name="Nusbaum C."/>
            <person name="Abebe A."/>
            <person name="Abouelleil A."/>
            <person name="Adekoya E."/>
            <person name="Ait-zahra M."/>
            <person name="Allen N."/>
            <person name="Allen T."/>
            <person name="An P."/>
            <person name="Anderson M."/>
            <person name="Anderson S."/>
            <person name="Arachchi H."/>
            <person name="Armbruster J."/>
            <person name="Bachantsang P."/>
            <person name="Baldwin J."/>
            <person name="Barry A."/>
            <person name="Bayul T."/>
            <person name="Blitshsteyn B."/>
            <person name="Bloom T."/>
            <person name="Blye J."/>
            <person name="Boguslavskiy L."/>
            <person name="Borowsky M."/>
            <person name="Boukhgalter B."/>
            <person name="Brunache A."/>
            <person name="Butler J."/>
            <person name="Calixte N."/>
            <person name="Calvo S."/>
            <person name="Camarata J."/>
            <person name="Campo K."/>
            <person name="Chang J."/>
            <person name="Cheshatsang Y."/>
            <person name="Citroen M."/>
            <person name="Collymore A."/>
            <person name="Considine T."/>
            <person name="Cook A."/>
            <person name="Cooke P."/>
            <person name="Corum B."/>
            <person name="Cuomo C."/>
            <person name="David R."/>
            <person name="Dawoe T."/>
            <person name="Degray S."/>
            <person name="Dodge S."/>
            <person name="Dooley K."/>
            <person name="Dorje P."/>
            <person name="Dorjee K."/>
            <person name="Dorris L."/>
            <person name="Duffey N."/>
            <person name="Dupes A."/>
            <person name="Elkins T."/>
            <person name="Engels R."/>
            <person name="Erickson J."/>
            <person name="Farina A."/>
            <person name="Faro S."/>
            <person name="Ferreira P."/>
            <person name="Fischer H."/>
            <person name="Fitzgerald M."/>
            <person name="Foley K."/>
            <person name="Gage D."/>
            <person name="Galagan J."/>
            <person name="Gearin G."/>
            <person name="Gnerre S."/>
            <person name="Gnirke A."/>
            <person name="Goyette A."/>
            <person name="Graham J."/>
            <person name="Grandbois E."/>
            <person name="Gyaltsen K."/>
            <person name="Hafez N."/>
            <person name="Hagopian D."/>
            <person name="Hagos B."/>
            <person name="Hall J."/>
            <person name="Hatcher B."/>
            <person name="Heller A."/>
            <person name="Higgins H."/>
            <person name="Honan T."/>
            <person name="Horn A."/>
            <person name="Houde N."/>
            <person name="Hughes L."/>
            <person name="Hulme W."/>
            <person name="Husby E."/>
            <person name="Iliev I."/>
            <person name="Jaffe D."/>
            <person name="Jones C."/>
            <person name="Kamal M."/>
            <person name="Kamat A."/>
            <person name="Kamvysselis M."/>
            <person name="Karlsson E."/>
            <person name="Kells C."/>
            <person name="Kieu A."/>
            <person name="Kisner P."/>
            <person name="Kodira C."/>
            <person name="Kulbokas E."/>
            <person name="Labutti K."/>
            <person name="Lama D."/>
            <person name="Landers T."/>
            <person name="Leger J."/>
            <person name="Levine S."/>
            <person name="Lewis D."/>
            <person name="Lewis T."/>
            <person name="Lindblad-toh K."/>
            <person name="Liu X."/>
            <person name="Lokyitsang T."/>
            <person name="Lokyitsang Y."/>
            <person name="Lucien O."/>
            <person name="Lui A."/>
            <person name="Ma L.J."/>
            <person name="Mabbitt R."/>
            <person name="Macdonald J."/>
            <person name="Maclean C."/>
            <person name="Major J."/>
            <person name="Manning J."/>
            <person name="Marabella R."/>
            <person name="Maru K."/>
            <person name="Matthews C."/>
            <person name="Mauceli E."/>
            <person name="Mccarthy M."/>
            <person name="Mcdonough S."/>
            <person name="Mcghee T."/>
            <person name="Meldrim J."/>
            <person name="Meneus L."/>
            <person name="Mesirov J."/>
            <person name="Mihalev A."/>
            <person name="Mihova T."/>
            <person name="Mikkelsen T."/>
            <person name="Mlenga V."/>
            <person name="Moru K."/>
            <person name="Mozes J."/>
            <person name="Mulrain L."/>
            <person name="Munson G."/>
            <person name="Naylor J."/>
            <person name="Newes C."/>
            <person name="Nguyen C."/>
            <person name="Nguyen N."/>
            <person name="Nguyen T."/>
            <person name="Nicol R."/>
            <person name="Nielsen C."/>
            <person name="Nizzari M."/>
            <person name="Norbu C."/>
            <person name="Norbu N."/>
            <person name="O'donnell P."/>
            <person name="Okoawo O."/>
            <person name="O'leary S."/>
            <person name="Omotosho B."/>
            <person name="O'neill K."/>
            <person name="Osman S."/>
            <person name="Parker S."/>
            <person name="Perrin D."/>
            <person name="Phunkhang P."/>
            <person name="Piqani B."/>
            <person name="Purcell S."/>
            <person name="Rachupka T."/>
            <person name="Ramasamy U."/>
            <person name="Rameau R."/>
            <person name="Ray V."/>
            <person name="Raymond C."/>
            <person name="Retta R."/>
            <person name="Richardson S."/>
            <person name="Rise C."/>
            <person name="Rodriguez J."/>
            <person name="Rogers J."/>
            <person name="Rogov P."/>
            <person name="Rutman M."/>
            <person name="Schupbach R."/>
            <person name="Seaman C."/>
            <person name="Settipalli S."/>
            <person name="Sharpe T."/>
            <person name="Sheridan J."/>
            <person name="Sherpa N."/>
            <person name="Shi J."/>
            <person name="Smirnov S."/>
            <person name="Smith C."/>
            <person name="Sougnez C."/>
            <person name="Spencer B."/>
            <person name="Stalker J."/>
            <person name="Stange-thomann N."/>
            <person name="Stavropoulos S."/>
            <person name="Stetson K."/>
            <person name="Stone C."/>
            <person name="Stone S."/>
            <person name="Stubbs M."/>
            <person name="Talamas J."/>
            <person name="Tchuinga P."/>
            <person name="Tenzing P."/>
            <person name="Tesfaye S."/>
            <person name="Theodore J."/>
            <person name="Thoulutsang Y."/>
            <person name="Topham K."/>
            <person name="Towey S."/>
            <person name="Tsamla T."/>
            <person name="Tsomo N."/>
            <person name="Vallee D."/>
            <person name="Vassiliev H."/>
            <person name="Venkataraman V."/>
            <person name="Vinson J."/>
            <person name="Vo A."/>
            <person name="Wade C."/>
            <person name="Wang S."/>
            <person name="Wangchuk T."/>
            <person name="Wangdi T."/>
            <person name="Whittaker C."/>
            <person name="Wilkinson J."/>
            <person name="Wu Y."/>
            <person name="Wyman D."/>
            <person name="Yadav S."/>
            <person name="Yang S."/>
            <person name="Yang X."/>
            <person name="Yeager S."/>
            <person name="Yee E."/>
            <person name="Young G."/>
            <person name="Zainoun J."/>
            <person name="Zembeck L."/>
            <person name="Zimmer A."/>
            <person name="Zody M."/>
            <person name="Lander E."/>
        </authorList>
    </citation>
    <scope>NUCLEOTIDE SEQUENCE [LARGE SCALE GENOMIC DNA]</scope>
</reference>
<dbReference type="Pfam" id="PF12554">
    <property type="entry name" value="MOZART1"/>
    <property type="match status" value="1"/>
</dbReference>
<dbReference type="GeneTree" id="ENSGT00390000005954"/>
<dbReference type="GO" id="GO:0090307">
    <property type="term" value="P:mitotic spindle assembly"/>
    <property type="evidence" value="ECO:0007669"/>
    <property type="project" value="TreeGrafter"/>
</dbReference>